<evidence type="ECO:0000313" key="2">
    <source>
        <dbReference type="EMBL" id="SFS12137.1"/>
    </source>
</evidence>
<dbReference type="InterPro" id="IPR013108">
    <property type="entry name" value="Amidohydro_3"/>
</dbReference>
<sequence>MSESLLITGARIVDLATGRADAPTAMRLRGGVVDAVGNLAPADDERVLDAAGRWCIPGLWDRHVHLDESSAMPERLDLYATASEAEVLDAVAARLAAAPGPAAVIGMGYRSSGWAAVPRTASLDAVAGDRVVALISGDGHNGWLSSAAQRVLGLDPAEHHAALHEAEWFAVFERLHELDDAAAIDRRALHALEQAAARGVTGIVDMGFGAAWDRWARRPRPAARVRAAVYPVLVEEAIGRSLCTGSSLAPLVEQGPLKIITDGSLGTLTAHCCEPYLLPAGDERAAAHPCGIQSVPGAELERLLARAEASGLAVAVHAIGDAAVDIALDAFAATGARGGIEHAQLVRAGAVERLAELGIEASVQPAHLLDDAPVMDAVWADRTERAFALRWMLDAGVTLALGSDAPVAPLDPWLAIDAAVGRGTTPWHPEQAISRREALAASTDGTMVVEAGARADLVLLDDDPLLRSPEATAWATVCDGGITHLREERIR</sequence>
<gene>
    <name evidence="2" type="ORF">SAMN04487783_1677</name>
</gene>
<dbReference type="GO" id="GO:0016810">
    <property type="term" value="F:hydrolase activity, acting on carbon-nitrogen (but not peptide) bonds"/>
    <property type="evidence" value="ECO:0007669"/>
    <property type="project" value="InterPro"/>
</dbReference>
<dbReference type="Proteomes" id="UP000198506">
    <property type="component" value="Unassembled WGS sequence"/>
</dbReference>
<dbReference type="PANTHER" id="PTHR22642">
    <property type="entry name" value="IMIDAZOLONEPROPIONASE"/>
    <property type="match status" value="1"/>
</dbReference>
<dbReference type="AlphaFoldDB" id="A0AA94KZQ4"/>
<dbReference type="Gene3D" id="3.10.310.70">
    <property type="match status" value="1"/>
</dbReference>
<comment type="caution">
    <text evidence="2">The sequence shown here is derived from an EMBL/GenBank/DDBJ whole genome shotgun (WGS) entry which is preliminary data.</text>
</comment>
<dbReference type="InterPro" id="IPR011059">
    <property type="entry name" value="Metal-dep_hydrolase_composite"/>
</dbReference>
<dbReference type="Gene3D" id="3.20.20.140">
    <property type="entry name" value="Metal-dependent hydrolases"/>
    <property type="match status" value="1"/>
</dbReference>
<dbReference type="SUPFAM" id="SSF51556">
    <property type="entry name" value="Metallo-dependent hydrolases"/>
    <property type="match status" value="1"/>
</dbReference>
<dbReference type="InterPro" id="IPR032466">
    <property type="entry name" value="Metal_Hydrolase"/>
</dbReference>
<organism evidence="2 3">
    <name type="scientific">Agrococcus baldri</name>
    <dbReference type="NCBI Taxonomy" id="153730"/>
    <lineage>
        <taxon>Bacteria</taxon>
        <taxon>Bacillati</taxon>
        <taxon>Actinomycetota</taxon>
        <taxon>Actinomycetes</taxon>
        <taxon>Micrococcales</taxon>
        <taxon>Microbacteriaceae</taxon>
        <taxon>Agrococcus</taxon>
    </lineage>
</organism>
<dbReference type="RefSeq" id="WP_092917668.1">
    <property type="nucleotide sequence ID" value="NZ_FOZN01000002.1"/>
</dbReference>
<dbReference type="Pfam" id="PF07969">
    <property type="entry name" value="Amidohydro_3"/>
    <property type="match status" value="1"/>
</dbReference>
<keyword evidence="3" id="KW-1185">Reference proteome</keyword>
<reference evidence="2 3" key="1">
    <citation type="submission" date="2016-10" db="EMBL/GenBank/DDBJ databases">
        <authorList>
            <person name="Varghese N."/>
            <person name="Submissions S."/>
        </authorList>
    </citation>
    <scope>NUCLEOTIDE SEQUENCE [LARGE SCALE GENOMIC DNA]</scope>
    <source>
        <strain evidence="2 3">IAM 15147</strain>
    </source>
</reference>
<proteinExistence type="predicted"/>
<name>A0AA94KZQ4_9MICO</name>
<dbReference type="EMBL" id="FOZN01000002">
    <property type="protein sequence ID" value="SFS12137.1"/>
    <property type="molecule type" value="Genomic_DNA"/>
</dbReference>
<evidence type="ECO:0000313" key="3">
    <source>
        <dbReference type="Proteomes" id="UP000198506"/>
    </source>
</evidence>
<protein>
    <recommendedName>
        <fullName evidence="1">Amidohydrolase 3 domain-containing protein</fullName>
    </recommendedName>
</protein>
<accession>A0AA94KZQ4</accession>
<dbReference type="PANTHER" id="PTHR22642:SF2">
    <property type="entry name" value="PROTEIN LONG AFTER FAR-RED 3"/>
    <property type="match status" value="1"/>
</dbReference>
<evidence type="ECO:0000259" key="1">
    <source>
        <dbReference type="Pfam" id="PF07969"/>
    </source>
</evidence>
<feature type="domain" description="Amidohydrolase 3" evidence="1">
    <location>
        <begin position="46"/>
        <end position="483"/>
    </location>
</feature>
<dbReference type="Gene3D" id="2.30.40.10">
    <property type="entry name" value="Urease, subunit C, domain 1"/>
    <property type="match status" value="1"/>
</dbReference>
<dbReference type="SUPFAM" id="SSF51338">
    <property type="entry name" value="Composite domain of metallo-dependent hydrolases"/>
    <property type="match status" value="1"/>
</dbReference>